<organism evidence="1 2">
    <name type="scientific">Bradyrhizobium erythrophlei</name>
    <dbReference type="NCBI Taxonomy" id="1437360"/>
    <lineage>
        <taxon>Bacteria</taxon>
        <taxon>Pseudomonadati</taxon>
        <taxon>Pseudomonadota</taxon>
        <taxon>Alphaproteobacteria</taxon>
        <taxon>Hyphomicrobiales</taxon>
        <taxon>Nitrobacteraceae</taxon>
        <taxon>Bradyrhizobium</taxon>
    </lineage>
</organism>
<dbReference type="EMBL" id="LT670818">
    <property type="protein sequence ID" value="SHH18118.1"/>
    <property type="molecule type" value="Genomic_DNA"/>
</dbReference>
<protein>
    <submittedName>
        <fullName evidence="1">Uncharacterized protein</fullName>
    </submittedName>
</protein>
<sequence>MVKSATLGLSYGALRKECLEAVRQWPGCETIGGIQIIRDNAPGSFSVRVTLYGKADKKTADRAINCVLREKRRHFHLND</sequence>
<dbReference type="AlphaFoldDB" id="A0A1M5QVX7"/>
<evidence type="ECO:0000313" key="1">
    <source>
        <dbReference type="EMBL" id="SHH18118.1"/>
    </source>
</evidence>
<gene>
    <name evidence="1" type="ORF">SAMN05444169_6181</name>
</gene>
<proteinExistence type="predicted"/>
<name>A0A1M5QVX7_9BRAD</name>
<accession>A0A1M5QVX7</accession>
<dbReference type="OrthoDB" id="8247968at2"/>
<dbReference type="Proteomes" id="UP000190675">
    <property type="component" value="Chromosome I"/>
</dbReference>
<reference evidence="1 2" key="1">
    <citation type="submission" date="2016-11" db="EMBL/GenBank/DDBJ databases">
        <authorList>
            <person name="Jaros S."/>
            <person name="Januszkiewicz K."/>
            <person name="Wedrychowicz H."/>
        </authorList>
    </citation>
    <scope>NUCLEOTIDE SEQUENCE [LARGE SCALE GENOMIC DNA]</scope>
    <source>
        <strain evidence="1 2">GAS242</strain>
    </source>
</reference>
<evidence type="ECO:0000313" key="2">
    <source>
        <dbReference type="Proteomes" id="UP000190675"/>
    </source>
</evidence>
<dbReference type="RefSeq" id="WP_079569166.1">
    <property type="nucleotide sequence ID" value="NZ_LT670818.1"/>
</dbReference>